<reference evidence="1" key="1">
    <citation type="submission" date="2016-10" db="EMBL/GenBank/DDBJ databases">
        <authorList>
            <person name="Benchimol M."/>
            <person name="Almeida L.G."/>
            <person name="Vasconcelos A.T."/>
            <person name="Perreira-Neves A."/>
            <person name="Rosa I.A."/>
            <person name="Tasca T."/>
            <person name="Bogo M.R."/>
            <person name="de Souza W."/>
        </authorList>
    </citation>
    <scope>NUCLEOTIDE SEQUENCE [LARGE SCALE GENOMIC DNA]</scope>
    <source>
        <strain evidence="1">K</strain>
    </source>
</reference>
<accession>A0A1J4JTK3</accession>
<dbReference type="EMBL" id="MLAK01000882">
    <property type="protein sequence ID" value="OHT02074.1"/>
    <property type="molecule type" value="Genomic_DNA"/>
</dbReference>
<evidence type="ECO:0000313" key="2">
    <source>
        <dbReference type="Proteomes" id="UP000179807"/>
    </source>
</evidence>
<dbReference type="GeneID" id="94828268"/>
<dbReference type="RefSeq" id="XP_068355210.1">
    <property type="nucleotide sequence ID" value="XM_068493564.1"/>
</dbReference>
<protein>
    <submittedName>
        <fullName evidence="1">Uncharacterized protein</fullName>
    </submittedName>
</protein>
<proteinExistence type="predicted"/>
<organism evidence="1 2">
    <name type="scientific">Tritrichomonas foetus</name>
    <dbReference type="NCBI Taxonomy" id="1144522"/>
    <lineage>
        <taxon>Eukaryota</taxon>
        <taxon>Metamonada</taxon>
        <taxon>Parabasalia</taxon>
        <taxon>Tritrichomonadida</taxon>
        <taxon>Tritrichomonadidae</taxon>
        <taxon>Tritrichomonas</taxon>
    </lineage>
</organism>
<dbReference type="Proteomes" id="UP000179807">
    <property type="component" value="Unassembled WGS sequence"/>
</dbReference>
<dbReference type="InterPro" id="IPR036322">
    <property type="entry name" value="WD40_repeat_dom_sf"/>
</dbReference>
<comment type="caution">
    <text evidence="1">The sequence shown here is derived from an EMBL/GenBank/DDBJ whole genome shotgun (WGS) entry which is preliminary data.</text>
</comment>
<sequence>MLEATDVVLPSGYMFKEMLDETLDSINVLALDKKNDFYSIRIFPNDKSPNSEKIISTIKKWNNNFSPKRNELYNRILVFETKDEGGNYYCWHKFCSRTLEFLCFYGDDVFDEEKDAICIQLIDLLDIVKDYEPIPIFPSRLILKDDLYIQLSDLYPPNPIDEEAFLMGWFQPGATNESFIIKIIGLLWRIDDEKAKEKFIDYKNNSGSCPKWSKEFLTLHISDTSTIRKSNIPPILALDLVRSKVNSGVRSADHFAASYGITEMIYLVGKLTKQMIQVRVLPITLDLLKVNHDTTKSLILLLVLQILDTIGFEIVNSKNMNISNRDQLSLTGLQNQSSLYMQQSMQNSGDQNDQQTRNRLDLPTFTDFIKSILSSEFNMAKYTFFCVLPRIIRHIGFDEAKSLIIKLISIIRQPENDHLKVIFCLNFTRIMKALGQLTNNSRPSSLKPFICQLLSIKISHVQAIQASQSIQNQDFNIESSTAKEADEFLFKPSDQLLQSLLTMQPELYNLDAMIERMPSQLMTQTQLRYLIKNIRFASPSMLFKFNVVAALPLIHISSLSQAFIRKLKTVVHPADYNALIPADAESYFLTIPNSAPPIEDTMLEIVRPFISKKLFEYNKSNNHRHVTTKSVQSVNTILELGSIKDFSFTLDGKGVLVCSDNNVRRYNSNFTSLDYHVLFTTNEVIEKVVTFPDSFVISGSDGPQRFGFMRFYYDNKARNQSHSYDSPITALSRFESNDYVFFGLKNGDIYFNTPLSQKDSLHIISIGENLGAPISIVEMPNSPNFVISTNEGNAIIYDMRIQTPLKRFRACNRPAYVVPCDSSNFWMTCGPFCTKFDIKNLQIKQAISCSSSHVVGCCCVGDWVITAHTDLSMFAVNEKASVVNLNTPNGMLSYRKSDKFIKINPGDSVPLHEHQINCIKASPTIQAAVTSDISGRMIMWATPVSKKGK</sequence>
<gene>
    <name evidence="1" type="ORF">TRFO_07247</name>
</gene>
<evidence type="ECO:0000313" key="1">
    <source>
        <dbReference type="EMBL" id="OHT02074.1"/>
    </source>
</evidence>
<dbReference type="VEuPathDB" id="TrichDB:TRFO_07247"/>
<dbReference type="SUPFAM" id="SSF50978">
    <property type="entry name" value="WD40 repeat-like"/>
    <property type="match status" value="1"/>
</dbReference>
<keyword evidence="2" id="KW-1185">Reference proteome</keyword>
<dbReference type="AlphaFoldDB" id="A0A1J4JTK3"/>
<dbReference type="OrthoDB" id="10660578at2759"/>
<name>A0A1J4JTK3_9EUKA</name>